<name>A0A5K3FYN8_MESCO</name>
<reference evidence="1" key="1">
    <citation type="submission" date="2019-11" db="UniProtKB">
        <authorList>
            <consortium name="WormBaseParasite"/>
        </authorList>
    </citation>
    <scope>IDENTIFICATION</scope>
</reference>
<proteinExistence type="predicted"/>
<dbReference type="AlphaFoldDB" id="A0A5K3FYN8"/>
<sequence length="19" mass="2331">MQNTQALIGRRRVQLNRLY</sequence>
<organism evidence="1">
    <name type="scientific">Mesocestoides corti</name>
    <name type="common">Flatworm</name>
    <dbReference type="NCBI Taxonomy" id="53468"/>
    <lineage>
        <taxon>Eukaryota</taxon>
        <taxon>Metazoa</taxon>
        <taxon>Spiralia</taxon>
        <taxon>Lophotrochozoa</taxon>
        <taxon>Platyhelminthes</taxon>
        <taxon>Cestoda</taxon>
        <taxon>Eucestoda</taxon>
        <taxon>Cyclophyllidea</taxon>
        <taxon>Mesocestoididae</taxon>
        <taxon>Mesocestoides</taxon>
    </lineage>
</organism>
<evidence type="ECO:0000313" key="1">
    <source>
        <dbReference type="WBParaSite" id="MCU_011248-RA"/>
    </source>
</evidence>
<protein>
    <submittedName>
        <fullName evidence="1">Uncharacterized protein</fullName>
    </submittedName>
</protein>
<dbReference type="WBParaSite" id="MCU_011248-RA">
    <property type="protein sequence ID" value="MCU_011248-RA"/>
    <property type="gene ID" value="MCU_011248"/>
</dbReference>
<accession>A0A5K3FYN8</accession>